<reference evidence="6 7" key="1">
    <citation type="submission" date="2019-03" db="EMBL/GenBank/DDBJ databases">
        <title>Genomics of glacier-inhabiting Cryobacterium strains.</title>
        <authorList>
            <person name="Liu Q."/>
            <person name="Xin Y.-H."/>
        </authorList>
    </citation>
    <scope>NUCLEOTIDE SEQUENCE [LARGE SCALE GENOMIC DNA]</scope>
    <source>
        <strain evidence="6 7">Hh14</strain>
    </source>
</reference>
<proteinExistence type="predicted"/>
<accession>A0A4R9AA26</accession>
<dbReference type="RefSeq" id="WP_134518275.1">
    <property type="nucleotide sequence ID" value="NZ_SOHE01000016.1"/>
</dbReference>
<dbReference type="InterPro" id="IPR008972">
    <property type="entry name" value="Cupredoxin"/>
</dbReference>
<evidence type="ECO:0000259" key="3">
    <source>
        <dbReference type="Pfam" id="PF00394"/>
    </source>
</evidence>
<dbReference type="Pfam" id="PF07731">
    <property type="entry name" value="Cu-oxidase_2"/>
    <property type="match status" value="1"/>
</dbReference>
<dbReference type="CDD" id="cd13853">
    <property type="entry name" value="CuRO_1_Tth-MCO_like"/>
    <property type="match status" value="1"/>
</dbReference>
<dbReference type="CDD" id="cd13900">
    <property type="entry name" value="CuRO_3_Tth-MCO_like"/>
    <property type="match status" value="1"/>
</dbReference>
<dbReference type="InterPro" id="IPR045087">
    <property type="entry name" value="Cu-oxidase_fam"/>
</dbReference>
<dbReference type="InterPro" id="IPR002355">
    <property type="entry name" value="Cu_oxidase_Cu_BS"/>
</dbReference>
<dbReference type="OrthoDB" id="345021at2"/>
<evidence type="ECO:0000313" key="7">
    <source>
        <dbReference type="Proteomes" id="UP000297447"/>
    </source>
</evidence>
<feature type="domain" description="Plastocyanin-like" evidence="4">
    <location>
        <begin position="382"/>
        <end position="488"/>
    </location>
</feature>
<dbReference type="EMBL" id="SOHE01000016">
    <property type="protein sequence ID" value="TFD54602.1"/>
    <property type="molecule type" value="Genomic_DNA"/>
</dbReference>
<gene>
    <name evidence="6" type="ORF">E3T55_03055</name>
</gene>
<dbReference type="Pfam" id="PF07732">
    <property type="entry name" value="Cu-oxidase_3"/>
    <property type="match status" value="1"/>
</dbReference>
<dbReference type="SUPFAM" id="SSF49503">
    <property type="entry name" value="Cupredoxins"/>
    <property type="match status" value="3"/>
</dbReference>
<dbReference type="Proteomes" id="UP000297447">
    <property type="component" value="Unassembled WGS sequence"/>
</dbReference>
<dbReference type="PANTHER" id="PTHR11709">
    <property type="entry name" value="MULTI-COPPER OXIDASE"/>
    <property type="match status" value="1"/>
</dbReference>
<keyword evidence="7" id="KW-1185">Reference proteome</keyword>
<keyword evidence="2" id="KW-0560">Oxidoreductase</keyword>
<dbReference type="AlphaFoldDB" id="A0A4R9AA26"/>
<dbReference type="PROSITE" id="PS51318">
    <property type="entry name" value="TAT"/>
    <property type="match status" value="1"/>
</dbReference>
<dbReference type="InterPro" id="IPR001117">
    <property type="entry name" value="Cu-oxidase_2nd"/>
</dbReference>
<dbReference type="InterPro" id="IPR011707">
    <property type="entry name" value="Cu-oxidase-like_N"/>
</dbReference>
<organism evidence="6 7">
    <name type="scientific">Cryobacterium frigoriphilum</name>
    <dbReference type="NCBI Taxonomy" id="1259150"/>
    <lineage>
        <taxon>Bacteria</taxon>
        <taxon>Bacillati</taxon>
        <taxon>Actinomycetota</taxon>
        <taxon>Actinomycetes</taxon>
        <taxon>Micrococcales</taxon>
        <taxon>Microbacteriaceae</taxon>
        <taxon>Cryobacterium</taxon>
    </lineage>
</organism>
<dbReference type="PANTHER" id="PTHR11709:SF2">
    <property type="entry name" value="MULTICOPPER OXIDASE LPR1"/>
    <property type="match status" value="1"/>
</dbReference>
<comment type="caution">
    <text evidence="6">The sequence shown here is derived from an EMBL/GenBank/DDBJ whole genome shotgun (WGS) entry which is preliminary data.</text>
</comment>
<protein>
    <submittedName>
        <fullName evidence="6">Multicopper oxidase family protein</fullName>
    </submittedName>
</protein>
<evidence type="ECO:0000256" key="1">
    <source>
        <dbReference type="ARBA" id="ARBA00022723"/>
    </source>
</evidence>
<evidence type="ECO:0000259" key="4">
    <source>
        <dbReference type="Pfam" id="PF07731"/>
    </source>
</evidence>
<dbReference type="InterPro" id="IPR011706">
    <property type="entry name" value="Cu-oxidase_C"/>
</dbReference>
<feature type="domain" description="Plastocyanin-like" evidence="5">
    <location>
        <begin position="69"/>
        <end position="182"/>
    </location>
</feature>
<dbReference type="GO" id="GO:0016491">
    <property type="term" value="F:oxidoreductase activity"/>
    <property type="evidence" value="ECO:0007669"/>
    <property type="project" value="UniProtKB-KW"/>
</dbReference>
<dbReference type="InterPro" id="IPR006311">
    <property type="entry name" value="TAT_signal"/>
</dbReference>
<dbReference type="GO" id="GO:0005507">
    <property type="term" value="F:copper ion binding"/>
    <property type="evidence" value="ECO:0007669"/>
    <property type="project" value="InterPro"/>
</dbReference>
<dbReference type="Gene3D" id="2.60.40.420">
    <property type="entry name" value="Cupredoxins - blue copper proteins"/>
    <property type="match status" value="3"/>
</dbReference>
<evidence type="ECO:0000256" key="2">
    <source>
        <dbReference type="ARBA" id="ARBA00023002"/>
    </source>
</evidence>
<dbReference type="CDD" id="cd13881">
    <property type="entry name" value="CuRO_2_McoC_like"/>
    <property type="match status" value="1"/>
</dbReference>
<feature type="domain" description="Plastocyanin-like" evidence="3">
    <location>
        <begin position="219"/>
        <end position="298"/>
    </location>
</feature>
<sequence>MATLTRRTALILGGIGAAGVAIGGTVFAVTRPDATPGSSGVVSGHGLLEPTELSSVDGRLAVTLEQSRRQVTLAGREVRALSYNGGVPGPTLRVRAGDTLSVSLRNGLTEPSNLHVHGLHVSPENNGDNMFVTVEAGDTVDYEYVLPADHPPGVYWYHPHQHGSVADQVFGGLYGAIIVEDPTPLNISRERVLVISDVTLDGSGDIAQAIAMDTMSGREGELLLVNGQVNPALTARPGERERWRIVNACVSRYLSLRLDGQRMSLLAIDSGRFESAREVEDVVLAPGNRADLLVTAQTGTSVLRSLAYDRGAFGGMMGGGRAPTSADATVATLTVAGEPGAALDPVAAQPVPRDLRAATVTARRELVFAMGMGGGMGGGMMSATINGRVFDAARVDTTVQFASVEEWLLTNTSTLDHPLHLHVWPMQIVEERGQAVETVRWQDVVNVPANGSVRVRIAFDDFSGRSVYHCHILDHEDSGMMGVIYTYPPRV</sequence>
<name>A0A4R9AA26_9MICO</name>
<dbReference type="Pfam" id="PF00394">
    <property type="entry name" value="Cu-oxidase"/>
    <property type="match status" value="1"/>
</dbReference>
<dbReference type="PROSITE" id="PS00080">
    <property type="entry name" value="MULTICOPPER_OXIDASE2"/>
    <property type="match status" value="1"/>
</dbReference>
<evidence type="ECO:0000313" key="6">
    <source>
        <dbReference type="EMBL" id="TFD54602.1"/>
    </source>
</evidence>
<evidence type="ECO:0000259" key="5">
    <source>
        <dbReference type="Pfam" id="PF07732"/>
    </source>
</evidence>
<keyword evidence="1" id="KW-0479">Metal-binding</keyword>